<dbReference type="AlphaFoldDB" id="A0ABD6S109"/>
<accession>A0ABD6S109</accession>
<reference evidence="1 2" key="1">
    <citation type="submission" date="2017-02" db="EMBL/GenBank/DDBJ databases">
        <title>Differentiating clades of botulinum-neurotoxin-producing Clostridia with a simple, multiplex PCR assay.</title>
        <authorList>
            <person name="Williamson C.H.D."/>
            <person name="Vazquez A."/>
            <person name="Hill K."/>
            <person name="Smith T.J."/>
            <person name="Nottingham R."/>
            <person name="Stone N.E."/>
            <person name="Sobek C.J."/>
            <person name="Cocking J.H."/>
            <person name="Fernandez R.A."/>
            <person name="Caballero P.A."/>
            <person name="Leiser O.P."/>
            <person name="Keim P."/>
            <person name="Sahl J.W."/>
        </authorList>
    </citation>
    <scope>NUCLEOTIDE SEQUENCE [LARGE SCALE GENOMIC DNA]</scope>
    <source>
        <strain evidence="1 2">CLS_DGF_0088_06</strain>
    </source>
</reference>
<proteinExistence type="predicted"/>
<evidence type="ECO:0000313" key="1">
    <source>
        <dbReference type="EMBL" id="OSB16718.1"/>
    </source>
</evidence>
<dbReference type="Pfam" id="PF24203">
    <property type="entry name" value="Phage_ProQ_C_like"/>
    <property type="match status" value="1"/>
</dbReference>
<evidence type="ECO:0008006" key="3">
    <source>
        <dbReference type="Google" id="ProtNLM"/>
    </source>
</evidence>
<dbReference type="InterPro" id="IPR056982">
    <property type="entry name" value="Phage_ProQ_C-like"/>
</dbReference>
<dbReference type="EMBL" id="MWJJ01000002">
    <property type="protein sequence ID" value="OSB16718.1"/>
    <property type="molecule type" value="Genomic_DNA"/>
</dbReference>
<evidence type="ECO:0000313" key="2">
    <source>
        <dbReference type="Proteomes" id="UP000193911"/>
    </source>
</evidence>
<dbReference type="Proteomes" id="UP000193911">
    <property type="component" value="Unassembled WGS sequence"/>
</dbReference>
<name>A0ABD6S109_CLOSG</name>
<comment type="caution">
    <text evidence="1">The sequence shown here is derived from an EMBL/GenBank/DDBJ whole genome shotgun (WGS) entry which is preliminary data.</text>
</comment>
<sequence length="106" mass="12707">MKVGDKIWLRKYIGRSGHIIETTIESIGRKYITVECSPKKKFYIENLQQKDGCGISDFLIKDIKQYVEREKRRKKVNKLLRFNWKRLNADDLEQVLNILSNYKEEI</sequence>
<gene>
    <name evidence="1" type="ORF">B2H94_11035</name>
</gene>
<organism evidence="1 2">
    <name type="scientific">Clostridium sporogenes</name>
    <dbReference type="NCBI Taxonomy" id="1509"/>
    <lineage>
        <taxon>Bacteria</taxon>
        <taxon>Bacillati</taxon>
        <taxon>Bacillota</taxon>
        <taxon>Clostridia</taxon>
        <taxon>Eubacteriales</taxon>
        <taxon>Clostridiaceae</taxon>
        <taxon>Clostridium</taxon>
    </lineage>
</organism>
<protein>
    <recommendedName>
        <fullName evidence="3">KOW domain-containing protein</fullName>
    </recommendedName>
</protein>
<dbReference type="RefSeq" id="WP_085333624.1">
    <property type="nucleotide sequence ID" value="NZ_MWJJ01000002.1"/>
</dbReference>